<evidence type="ECO:0000256" key="4">
    <source>
        <dbReference type="ARBA" id="ARBA00023082"/>
    </source>
</evidence>
<dbReference type="InterPro" id="IPR032710">
    <property type="entry name" value="NTF2-like_dom_sf"/>
</dbReference>
<dbReference type="NCBIfam" id="TIGR02937">
    <property type="entry name" value="sigma70-ECF"/>
    <property type="match status" value="1"/>
</dbReference>
<dbReference type="PANTHER" id="PTHR30173">
    <property type="entry name" value="SIGMA 19 FACTOR"/>
    <property type="match status" value="1"/>
</dbReference>
<dbReference type="InterPro" id="IPR014284">
    <property type="entry name" value="RNA_pol_sigma-70_dom"/>
</dbReference>
<protein>
    <submittedName>
        <fullName evidence="8">RNA polymerase sigma24 factor</fullName>
    </submittedName>
</protein>
<dbReference type="Gene3D" id="1.10.1740.10">
    <property type="match status" value="1"/>
</dbReference>
<feature type="domain" description="RNA polymerase sigma factor 70 region 4 type 2" evidence="7">
    <location>
        <begin position="156"/>
        <end position="206"/>
    </location>
</feature>
<dbReference type="PANTHER" id="PTHR30173:SF36">
    <property type="entry name" value="ECF RNA POLYMERASE SIGMA FACTOR SIGJ"/>
    <property type="match status" value="1"/>
</dbReference>
<dbReference type="EMBL" id="AP023439">
    <property type="protein sequence ID" value="BCL19022.1"/>
    <property type="molecule type" value="Genomic_DNA"/>
</dbReference>
<dbReference type="Pfam" id="PF08281">
    <property type="entry name" value="Sigma70_r4_2"/>
    <property type="match status" value="1"/>
</dbReference>
<name>A0A7G1N9V2_9ACTN</name>
<feature type="domain" description="RNA polymerase sigma-70 region 2" evidence="6">
    <location>
        <begin position="54"/>
        <end position="116"/>
    </location>
</feature>
<dbReference type="Pfam" id="PF04542">
    <property type="entry name" value="Sigma70_r2"/>
    <property type="match status" value="1"/>
</dbReference>
<dbReference type="Proteomes" id="UP000516373">
    <property type="component" value="Chromosome"/>
</dbReference>
<dbReference type="InterPro" id="IPR036388">
    <property type="entry name" value="WH-like_DNA-bd_sf"/>
</dbReference>
<dbReference type="InterPro" id="IPR007627">
    <property type="entry name" value="RNA_pol_sigma70_r2"/>
</dbReference>
<dbReference type="SUPFAM" id="SSF88659">
    <property type="entry name" value="Sigma3 and sigma4 domains of RNA polymerase sigma factors"/>
    <property type="match status" value="1"/>
</dbReference>
<dbReference type="NCBIfam" id="TIGR02957">
    <property type="entry name" value="SigX4"/>
    <property type="match status" value="1"/>
</dbReference>
<gene>
    <name evidence="8" type="ORF">GCM10017668_08650</name>
</gene>
<dbReference type="GO" id="GO:0006352">
    <property type="term" value="P:DNA-templated transcription initiation"/>
    <property type="evidence" value="ECO:0007669"/>
    <property type="project" value="InterPro"/>
</dbReference>
<dbReference type="SUPFAM" id="SSF88946">
    <property type="entry name" value="Sigma2 domain of RNA polymerase sigma factors"/>
    <property type="match status" value="1"/>
</dbReference>
<evidence type="ECO:0000256" key="3">
    <source>
        <dbReference type="ARBA" id="ARBA00023015"/>
    </source>
</evidence>
<evidence type="ECO:0000256" key="1">
    <source>
        <dbReference type="ARBA" id="ARBA00010641"/>
    </source>
</evidence>
<dbReference type="Gene3D" id="1.10.10.10">
    <property type="entry name" value="Winged helix-like DNA-binding domain superfamily/Winged helix DNA-binding domain"/>
    <property type="match status" value="1"/>
</dbReference>
<dbReference type="InterPro" id="IPR013324">
    <property type="entry name" value="RNA_pol_sigma_r3/r4-like"/>
</dbReference>
<organism evidence="8 9">
    <name type="scientific">Streptomyces tuirus</name>
    <dbReference type="NCBI Taxonomy" id="68278"/>
    <lineage>
        <taxon>Bacteria</taxon>
        <taxon>Bacillati</taxon>
        <taxon>Actinomycetota</taxon>
        <taxon>Actinomycetes</taxon>
        <taxon>Kitasatosporales</taxon>
        <taxon>Streptomycetaceae</taxon>
        <taxon>Streptomyces</taxon>
    </lineage>
</organism>
<proteinExistence type="inferred from homology"/>
<dbReference type="InterPro" id="IPR052704">
    <property type="entry name" value="ECF_Sigma-70_Domain"/>
</dbReference>
<dbReference type="KEGG" id="stui:GCM10017668_08650"/>
<dbReference type="GO" id="GO:0003677">
    <property type="term" value="F:DNA binding"/>
    <property type="evidence" value="ECO:0007669"/>
    <property type="project" value="InterPro"/>
</dbReference>
<dbReference type="InterPro" id="IPR014303">
    <property type="entry name" value="RNA_pol_sigma-70_ECF"/>
</dbReference>
<evidence type="ECO:0000259" key="6">
    <source>
        <dbReference type="Pfam" id="PF04542"/>
    </source>
</evidence>
<sequence length="338" mass="36648">MPSTAYRIATSAAVPPITGVLPAILSGKGWFRLDRAPSVGWDGAVTTETATDVFEAHRPVLLGVAYRMLGRVADAEDVVQEAWLRWSGAPREDVREPRGYLVRITTRLAIDRLRQIKARGETYVGPWLPEPYVTDFGDTVPDTAERAVLADTVSVAVLVVLESLSPLERAVFVLREAFAFPYADIAAMLDRGEPAVRQLAGRARKHVEERRPRYEVDPAQRRDLTERFLAAAAGGDLEGLMALLAPEVRLVGDSGGKSQAPLRVLHSADKVGRFLVGVAQKGVPGLSVRFLELNGGPAALILSGGRPDSVFQLEVADGRVQSVYVVRNPDKLRSLTAA</sequence>
<evidence type="ECO:0000313" key="9">
    <source>
        <dbReference type="Proteomes" id="UP000516373"/>
    </source>
</evidence>
<comment type="subunit">
    <text evidence="2">Interacts transiently with the RNA polymerase catalytic core formed by RpoA, RpoB, RpoC and RpoZ (2 alpha, 1 beta, 1 beta' and 1 omega subunit) to form the RNA polymerase holoenzyme that can initiate transcription.</text>
</comment>
<dbReference type="InterPro" id="IPR013325">
    <property type="entry name" value="RNA_pol_sigma_r2"/>
</dbReference>
<keyword evidence="4" id="KW-0731">Sigma factor</keyword>
<evidence type="ECO:0000256" key="2">
    <source>
        <dbReference type="ARBA" id="ARBA00011344"/>
    </source>
</evidence>
<reference evidence="8 9" key="1">
    <citation type="journal article" date="2014" name="Int. J. Syst. Evol. Microbiol.">
        <title>Complete genome sequence of Corynebacterium casei LMG S-19264T (=DSM 44701T), isolated from a smear-ripened cheese.</title>
        <authorList>
            <consortium name="US DOE Joint Genome Institute (JGI-PGF)"/>
            <person name="Walter F."/>
            <person name="Albersmeier A."/>
            <person name="Kalinowski J."/>
            <person name="Ruckert C."/>
        </authorList>
    </citation>
    <scope>NUCLEOTIDE SEQUENCE [LARGE SCALE GENOMIC DNA]</scope>
    <source>
        <strain evidence="8 9">JCM 4255</strain>
    </source>
</reference>
<dbReference type="GO" id="GO:0016987">
    <property type="term" value="F:sigma factor activity"/>
    <property type="evidence" value="ECO:0007669"/>
    <property type="project" value="UniProtKB-KW"/>
</dbReference>
<dbReference type="AlphaFoldDB" id="A0A7G1N9V2"/>
<evidence type="ECO:0000256" key="5">
    <source>
        <dbReference type="ARBA" id="ARBA00023163"/>
    </source>
</evidence>
<dbReference type="SUPFAM" id="SSF54427">
    <property type="entry name" value="NTF2-like"/>
    <property type="match status" value="1"/>
</dbReference>
<keyword evidence="3" id="KW-0805">Transcription regulation</keyword>
<evidence type="ECO:0000259" key="7">
    <source>
        <dbReference type="Pfam" id="PF08281"/>
    </source>
</evidence>
<keyword evidence="5" id="KW-0804">Transcription</keyword>
<dbReference type="NCBIfam" id="NF007214">
    <property type="entry name" value="PRK09636.1"/>
    <property type="match status" value="1"/>
</dbReference>
<dbReference type="InterPro" id="IPR013249">
    <property type="entry name" value="RNA_pol_sigma70_r4_t2"/>
</dbReference>
<accession>A0A7G1N9V2</accession>
<evidence type="ECO:0000313" key="8">
    <source>
        <dbReference type="EMBL" id="BCL19022.1"/>
    </source>
</evidence>
<comment type="similarity">
    <text evidence="1">Belongs to the sigma-70 factor family. ECF subfamily.</text>
</comment>